<keyword evidence="2" id="KW-0812">Transmembrane</keyword>
<dbReference type="GO" id="GO:0006907">
    <property type="term" value="P:pinocytosis"/>
    <property type="evidence" value="ECO:0000318"/>
    <property type="project" value="GO_Central"/>
</dbReference>
<dbReference type="RefSeq" id="XP_645339.1">
    <property type="nucleotide sequence ID" value="XM_640247.1"/>
</dbReference>
<feature type="signal peptide" evidence="3">
    <location>
        <begin position="1"/>
        <end position="22"/>
    </location>
</feature>
<gene>
    <name evidence="4" type="ORF">DDB_G0272052</name>
</gene>
<dbReference type="FunFam" id="3.80.10.10:FF:001405">
    <property type="entry name" value="Uncharacterized protein"/>
    <property type="match status" value="1"/>
</dbReference>
<dbReference type="Proteomes" id="UP000002195">
    <property type="component" value="Unassembled WGS sequence"/>
</dbReference>
<name>Q55AC2_DICDI</name>
<dbReference type="FunCoup" id="Q55AC2">
    <property type="interactions" value="330"/>
</dbReference>
<dbReference type="GO" id="GO:0005886">
    <property type="term" value="C:plasma membrane"/>
    <property type="evidence" value="ECO:0000250"/>
    <property type="project" value="dictyBase"/>
</dbReference>
<dbReference type="GeneID" id="8618227"/>
<feature type="compositionally biased region" description="Pro residues" evidence="1">
    <location>
        <begin position="684"/>
        <end position="698"/>
    </location>
</feature>
<dbReference type="PhylomeDB" id="Q55AC2"/>
<dbReference type="PANTHER" id="PTHR31093:SF4">
    <property type="entry name" value="CELL SURFACE GLYCOPROTEIN-RELATED"/>
    <property type="match status" value="1"/>
</dbReference>
<dbReference type="GlyGen" id="Q55AC2">
    <property type="glycosylation" value="3 sites"/>
</dbReference>
<dbReference type="Gene3D" id="3.80.10.10">
    <property type="entry name" value="Ribonuclease Inhibitor"/>
    <property type="match status" value="1"/>
</dbReference>
<dbReference type="dictyBase" id="DDB_G0272052"/>
<organism evidence="4 5">
    <name type="scientific">Dictyostelium discoideum</name>
    <name type="common">Social amoeba</name>
    <dbReference type="NCBI Taxonomy" id="44689"/>
    <lineage>
        <taxon>Eukaryota</taxon>
        <taxon>Amoebozoa</taxon>
        <taxon>Evosea</taxon>
        <taxon>Eumycetozoa</taxon>
        <taxon>Dictyostelia</taxon>
        <taxon>Dictyosteliales</taxon>
        <taxon>Dictyosteliaceae</taxon>
        <taxon>Dictyostelium</taxon>
    </lineage>
</organism>
<evidence type="ECO:0000313" key="5">
    <source>
        <dbReference type="Proteomes" id="UP000002195"/>
    </source>
</evidence>
<feature type="chain" id="PRO_5004249768" evidence="3">
    <location>
        <begin position="23"/>
        <end position="736"/>
    </location>
</feature>
<dbReference type="PANTHER" id="PTHR31093">
    <property type="entry name" value="CELL SURFACE GLYCOPROTEIN GP138-RELATED-RELATED"/>
    <property type="match status" value="1"/>
</dbReference>
<keyword evidence="3" id="KW-0732">Signal</keyword>
<dbReference type="VEuPathDB" id="AmoebaDB:DDB_G0272052"/>
<dbReference type="GO" id="GO:0045335">
    <property type="term" value="C:phagocytic vesicle"/>
    <property type="evidence" value="ECO:0000318"/>
    <property type="project" value="GO_Central"/>
</dbReference>
<dbReference type="EMBL" id="AAFI02000007">
    <property type="protein sequence ID" value="EAL71460.1"/>
    <property type="molecule type" value="Genomic_DNA"/>
</dbReference>
<dbReference type="InterPro" id="IPR053133">
    <property type="entry name" value="Sexual_fusion_gp"/>
</dbReference>
<protein>
    <submittedName>
        <fullName evidence="4">Leucine-rich repeat-containing protein</fullName>
    </submittedName>
</protein>
<evidence type="ECO:0000256" key="2">
    <source>
        <dbReference type="SAM" id="Phobius"/>
    </source>
</evidence>
<keyword evidence="2" id="KW-0472">Membrane</keyword>
<dbReference type="SMR" id="Q55AC2"/>
<comment type="caution">
    <text evidence="4">The sequence shown here is derived from an EMBL/GenBank/DDBJ whole genome shotgun (WGS) entry which is preliminary data.</text>
</comment>
<dbReference type="SUPFAM" id="SSF52058">
    <property type="entry name" value="L domain-like"/>
    <property type="match status" value="1"/>
</dbReference>
<evidence type="ECO:0000256" key="1">
    <source>
        <dbReference type="SAM" id="MobiDB-lite"/>
    </source>
</evidence>
<accession>Q55AC2</accession>
<dbReference type="STRING" id="44689.Q55AC2"/>
<evidence type="ECO:0000256" key="3">
    <source>
        <dbReference type="SAM" id="SignalP"/>
    </source>
</evidence>
<dbReference type="AlphaFoldDB" id="Q55AC2"/>
<dbReference type="KEGG" id="ddi:DDB_G0272052"/>
<evidence type="ECO:0000313" key="4">
    <source>
        <dbReference type="EMBL" id="EAL71460.1"/>
    </source>
</evidence>
<keyword evidence="5" id="KW-1185">Reference proteome</keyword>
<proteinExistence type="predicted"/>
<feature type="transmembrane region" description="Helical" evidence="2">
    <location>
        <begin position="717"/>
        <end position="735"/>
    </location>
</feature>
<dbReference type="InterPro" id="IPR032675">
    <property type="entry name" value="LRR_dom_sf"/>
</dbReference>
<keyword evidence="2" id="KW-1133">Transmembrane helix</keyword>
<dbReference type="PaxDb" id="44689-DDB0232387"/>
<dbReference type="InParanoid" id="Q55AC2"/>
<reference evidence="4 5" key="1">
    <citation type="journal article" date="2005" name="Nature">
        <title>The genome of the social amoeba Dictyostelium discoideum.</title>
        <authorList>
            <consortium name="The Dictyostelium discoideum Sequencing Consortium"/>
            <person name="Eichinger L."/>
            <person name="Pachebat J.A."/>
            <person name="Glockner G."/>
            <person name="Rajandream M.A."/>
            <person name="Sucgang R."/>
            <person name="Berriman M."/>
            <person name="Song J."/>
            <person name="Olsen R."/>
            <person name="Szafranski K."/>
            <person name="Xu Q."/>
            <person name="Tunggal B."/>
            <person name="Kummerfeld S."/>
            <person name="Madera M."/>
            <person name="Konfortov B.A."/>
            <person name="Rivero F."/>
            <person name="Bankier A.T."/>
            <person name="Lehmann R."/>
            <person name="Hamlin N."/>
            <person name="Davies R."/>
            <person name="Gaudet P."/>
            <person name="Fey P."/>
            <person name="Pilcher K."/>
            <person name="Chen G."/>
            <person name="Saunders D."/>
            <person name="Sodergren E."/>
            <person name="Davis P."/>
            <person name="Kerhornou A."/>
            <person name="Nie X."/>
            <person name="Hall N."/>
            <person name="Anjard C."/>
            <person name="Hemphill L."/>
            <person name="Bason N."/>
            <person name="Farbrother P."/>
            <person name="Desany B."/>
            <person name="Just E."/>
            <person name="Morio T."/>
            <person name="Rost R."/>
            <person name="Churcher C."/>
            <person name="Cooper J."/>
            <person name="Haydock S."/>
            <person name="van Driessche N."/>
            <person name="Cronin A."/>
            <person name="Goodhead I."/>
            <person name="Muzny D."/>
            <person name="Mourier T."/>
            <person name="Pain A."/>
            <person name="Lu M."/>
            <person name="Harper D."/>
            <person name="Lindsay R."/>
            <person name="Hauser H."/>
            <person name="James K."/>
            <person name="Quiles M."/>
            <person name="Madan Babu M."/>
            <person name="Saito T."/>
            <person name="Buchrieser C."/>
            <person name="Wardroper A."/>
            <person name="Felder M."/>
            <person name="Thangavelu M."/>
            <person name="Johnson D."/>
            <person name="Knights A."/>
            <person name="Loulseged H."/>
            <person name="Mungall K."/>
            <person name="Oliver K."/>
            <person name="Price C."/>
            <person name="Quail M.A."/>
            <person name="Urushihara H."/>
            <person name="Hernandez J."/>
            <person name="Rabbinowitsch E."/>
            <person name="Steffen D."/>
            <person name="Sanders M."/>
            <person name="Ma J."/>
            <person name="Kohara Y."/>
            <person name="Sharp S."/>
            <person name="Simmonds M."/>
            <person name="Spiegler S."/>
            <person name="Tivey A."/>
            <person name="Sugano S."/>
            <person name="White B."/>
            <person name="Walker D."/>
            <person name="Woodward J."/>
            <person name="Winckler T."/>
            <person name="Tanaka Y."/>
            <person name="Shaulsky G."/>
            <person name="Schleicher M."/>
            <person name="Weinstock G."/>
            <person name="Rosenthal A."/>
            <person name="Cox E.C."/>
            <person name="Chisholm R.L."/>
            <person name="Gibbs R."/>
            <person name="Loomis W.F."/>
            <person name="Platzer M."/>
            <person name="Kay R.R."/>
            <person name="Williams J."/>
            <person name="Dear P.H."/>
            <person name="Noegel A.A."/>
            <person name="Barrell B."/>
            <person name="Kuspa A."/>
        </authorList>
    </citation>
    <scope>NUCLEOTIDE SEQUENCE [LARGE SCALE GENOMIC DNA]</scope>
    <source>
        <strain evidence="4 5">AX4</strain>
    </source>
</reference>
<dbReference type="HOGENOM" id="CLU_022518_0_0_1"/>
<sequence length="736" mass="81919">MSFKKNILIIIFLIFLIKNINSQSFKGNQKQQVNALLSQIYQGNVYEGFQCMLNMVMCSGDTVIGINIFTGVPVTLTVDFSVFEDLTYFISSSAISFSPNIFSRLPNFTSPEVYFNIGKMNDQIPEDIVLPENLYTVEFKSISVPLPNAFFSTGAIGTILINNANPGFALPNQFPQNNFLKQLNLNIIGNGFFPSNAGSALSNLTELTLNINNYNTKNITFPTFEPFNQLTKLAINFHSADPLNQLFEFEPTINNINTLEELHIENLGFNISNDVDLTNLSKNLKLTFSNHILPLNKFKYPLNCSLDLSNYPVSIYDVDFRNLTSLSLSNVNYGENLPPASNFDFEKLTYLLLSSNQFNGSLPEEYCSFVKGSLALGSNDLTGSVPDCFKCLGGEEFPGLFPNNFDDFFDDTPADVCTAFSLDVPVNQLLKTNETTVFEFTGSNLGWDSDIESTQANVELAIIEPNKKIKITIPPGAGIQNATLKFGSNFSIEVILNYEFYGPTIDSYYVQGSGIFFRGSYFSYNQDYENIFTINKDYKFTAHIQTIEDQNLNNGVGFENDDTPISVLKNREAFNVSIDVAGKQSETVTFIYFGNITMLSDLSSIQLNTTGGDFSFDGEFGCNTTDFSNPIFKINDIDVQILEITETRINITYPPIENAGTYSLYIEVGDFSFTNEIKFIETPTFPPTPTPTSTPTPTPTSTSTSTSDDEGLSTSPTLSISFIYLFSIILLINFVF</sequence>
<feature type="region of interest" description="Disordered" evidence="1">
    <location>
        <begin position="683"/>
        <end position="713"/>
    </location>
</feature>